<dbReference type="InterPro" id="IPR033130">
    <property type="entry name" value="RNase_T2_His_AS_2"/>
</dbReference>
<reference evidence="13" key="3">
    <citation type="submission" date="2025-08" db="UniProtKB">
        <authorList>
            <consortium name="RefSeq"/>
        </authorList>
    </citation>
    <scope>IDENTIFICATION</scope>
    <source>
        <strain evidence="13">CBS 342.82</strain>
    </source>
</reference>
<dbReference type="PROSITE" id="PS00530">
    <property type="entry name" value="RNASE_T2_1"/>
    <property type="match status" value="1"/>
</dbReference>
<dbReference type="InterPro" id="IPR036430">
    <property type="entry name" value="RNase_T2-like_sf"/>
</dbReference>
<dbReference type="PANTHER" id="PTHR11240:SF79">
    <property type="entry name" value="RIBONUCLEASE T2"/>
    <property type="match status" value="1"/>
</dbReference>
<feature type="active site" evidence="9">
    <location>
        <position position="132"/>
    </location>
</feature>
<dbReference type="PANTHER" id="PTHR11240">
    <property type="entry name" value="RIBONUCLEASE T2"/>
    <property type="match status" value="1"/>
</dbReference>
<feature type="chain" id="PRO_5026755396" description="ribonuclease T2" evidence="11">
    <location>
        <begin position="20"/>
        <end position="265"/>
    </location>
</feature>
<dbReference type="GO" id="GO:0033897">
    <property type="term" value="F:ribonuclease T2 activity"/>
    <property type="evidence" value="ECO:0007669"/>
    <property type="project" value="UniProtKB-EC"/>
</dbReference>
<protein>
    <recommendedName>
        <fullName evidence="2">ribonuclease T2</fullName>
        <ecNumber evidence="2">4.6.1.19</ecNumber>
    </recommendedName>
</protein>
<evidence type="ECO:0000313" key="13">
    <source>
        <dbReference type="RefSeq" id="XP_033459679.1"/>
    </source>
</evidence>
<dbReference type="Gene3D" id="3.90.730.10">
    <property type="entry name" value="Ribonuclease T2-like"/>
    <property type="match status" value="1"/>
</dbReference>
<reference evidence="13" key="2">
    <citation type="submission" date="2020-04" db="EMBL/GenBank/DDBJ databases">
        <authorList>
            <consortium name="NCBI Genome Project"/>
        </authorList>
    </citation>
    <scope>NUCLEOTIDE SEQUENCE</scope>
    <source>
        <strain evidence="13">CBS 342.82</strain>
    </source>
</reference>
<proteinExistence type="inferred from homology"/>
<dbReference type="InterPro" id="IPR001568">
    <property type="entry name" value="RNase_T2-like"/>
</dbReference>
<organism evidence="13">
    <name type="scientific">Dissoconium aciculare CBS 342.82</name>
    <dbReference type="NCBI Taxonomy" id="1314786"/>
    <lineage>
        <taxon>Eukaryota</taxon>
        <taxon>Fungi</taxon>
        <taxon>Dikarya</taxon>
        <taxon>Ascomycota</taxon>
        <taxon>Pezizomycotina</taxon>
        <taxon>Dothideomycetes</taxon>
        <taxon>Dothideomycetidae</taxon>
        <taxon>Mycosphaerellales</taxon>
        <taxon>Dissoconiaceae</taxon>
        <taxon>Dissoconium</taxon>
    </lineage>
</organism>
<reference evidence="13" key="1">
    <citation type="submission" date="2020-01" db="EMBL/GenBank/DDBJ databases">
        <authorList>
            <consortium name="DOE Joint Genome Institute"/>
            <person name="Haridas S."/>
            <person name="Albert R."/>
            <person name="Binder M."/>
            <person name="Bloem J."/>
            <person name="Labutti K."/>
            <person name="Salamov A."/>
            <person name="Andreopoulos B."/>
            <person name="Baker S.E."/>
            <person name="Barry K."/>
            <person name="Bills G."/>
            <person name="Bluhm B.H."/>
            <person name="Cannon C."/>
            <person name="Castanera R."/>
            <person name="Culley D.E."/>
            <person name="Daum C."/>
            <person name="Ezra D."/>
            <person name="Gonzalez J.B."/>
            <person name="Henrissat B."/>
            <person name="Kuo A."/>
            <person name="Liang C."/>
            <person name="Lipzen A."/>
            <person name="Lutzoni F."/>
            <person name="Magnuson J."/>
            <person name="Mondo S."/>
            <person name="Nolan M."/>
            <person name="Ohm R."/>
            <person name="Pangilinan J."/>
            <person name="Park H.-J."/>
            <person name="Ramirez L."/>
            <person name="Alfaro M."/>
            <person name="Sun H."/>
            <person name="Tritt A."/>
            <person name="Yoshinaga Y."/>
            <person name="Zwiers L.-H."/>
            <person name="Turgeon B.G."/>
            <person name="Goodwin S.B."/>
            <person name="Spatafora J.W."/>
            <person name="Crous P.W."/>
            <person name="Grigoriev I.V."/>
        </authorList>
    </citation>
    <scope>NUCLEOTIDE SEQUENCE</scope>
    <source>
        <strain evidence="13">CBS 342.82</strain>
    </source>
</reference>
<comment type="similarity">
    <text evidence="1 10">Belongs to the RNase T2 family.</text>
</comment>
<evidence type="ECO:0000313" key="12">
    <source>
        <dbReference type="Proteomes" id="UP000504637"/>
    </source>
</evidence>
<dbReference type="GeneID" id="54360921"/>
<evidence type="ECO:0000256" key="9">
    <source>
        <dbReference type="PIRSR" id="PIRSR633697-1"/>
    </source>
</evidence>
<dbReference type="GO" id="GO:0016787">
    <property type="term" value="F:hydrolase activity"/>
    <property type="evidence" value="ECO:0007669"/>
    <property type="project" value="UniProtKB-KW"/>
</dbReference>
<keyword evidence="8" id="KW-0456">Lyase</keyword>
<accession>A0A6J3M418</accession>
<dbReference type="AlphaFoldDB" id="A0A6J3M418"/>
<keyword evidence="12" id="KW-1185">Reference proteome</keyword>
<dbReference type="GO" id="GO:0003723">
    <property type="term" value="F:RNA binding"/>
    <property type="evidence" value="ECO:0007669"/>
    <property type="project" value="InterPro"/>
</dbReference>
<keyword evidence="5" id="KW-0378">Hydrolase</keyword>
<dbReference type="PROSITE" id="PS00531">
    <property type="entry name" value="RNASE_T2_2"/>
    <property type="match status" value="1"/>
</dbReference>
<keyword evidence="11" id="KW-0732">Signal</keyword>
<gene>
    <name evidence="13" type="ORF">K489DRAFT_370289</name>
</gene>
<evidence type="ECO:0000256" key="2">
    <source>
        <dbReference type="ARBA" id="ARBA00012571"/>
    </source>
</evidence>
<sequence length="265" mass="28664">MAFTSLIAASTLFAAAVVADSPSCSSNSPVSCSSNNIQSTCCTETQGQVVSVQLWDTNPATGPADHWTIHGLWPDACDGSYSQFCDSSRQTNNIACIISQSGDNDLLNDMNTYWLDQKGDNENFWDHEWNKHGTCYSTLNPSCFPNYSQQEDVVAFFRQAVNQFKSIDTYSILSSAGITPSSSQTYSQSDIISALSSARDGYAPVLSCSKGALYQVAYTFNVQGSVADGQFFPADPNGENGNCPDQIRYLPKQLGTEPQATSGYC</sequence>
<evidence type="ECO:0000256" key="6">
    <source>
        <dbReference type="ARBA" id="ARBA00023157"/>
    </source>
</evidence>
<dbReference type="CDD" id="cd01061">
    <property type="entry name" value="RNase_T2_euk"/>
    <property type="match status" value="1"/>
</dbReference>
<dbReference type="GO" id="GO:0005576">
    <property type="term" value="C:extracellular region"/>
    <property type="evidence" value="ECO:0007669"/>
    <property type="project" value="TreeGrafter"/>
</dbReference>
<dbReference type="Proteomes" id="UP000504637">
    <property type="component" value="Unplaced"/>
</dbReference>
<evidence type="ECO:0000256" key="8">
    <source>
        <dbReference type="ARBA" id="ARBA00023239"/>
    </source>
</evidence>
<dbReference type="OrthoDB" id="435754at2759"/>
<dbReference type="Pfam" id="PF00445">
    <property type="entry name" value="Ribonuclease_T2"/>
    <property type="match status" value="1"/>
</dbReference>
<evidence type="ECO:0000256" key="1">
    <source>
        <dbReference type="ARBA" id="ARBA00007469"/>
    </source>
</evidence>
<dbReference type="GO" id="GO:0006401">
    <property type="term" value="P:RNA catabolic process"/>
    <property type="evidence" value="ECO:0007669"/>
    <property type="project" value="TreeGrafter"/>
</dbReference>
<dbReference type="RefSeq" id="XP_033459679.1">
    <property type="nucleotide sequence ID" value="XM_033603121.1"/>
</dbReference>
<keyword evidence="6" id="KW-1015">Disulfide bond</keyword>
<dbReference type="SUPFAM" id="SSF55895">
    <property type="entry name" value="Ribonuclease Rh-like"/>
    <property type="match status" value="1"/>
</dbReference>
<feature type="active site" evidence="9">
    <location>
        <position position="128"/>
    </location>
</feature>
<evidence type="ECO:0000256" key="3">
    <source>
        <dbReference type="ARBA" id="ARBA00022722"/>
    </source>
</evidence>
<name>A0A6J3M418_9PEZI</name>
<dbReference type="EC" id="4.6.1.19" evidence="2"/>
<evidence type="ECO:0000256" key="11">
    <source>
        <dbReference type="SAM" id="SignalP"/>
    </source>
</evidence>
<dbReference type="InterPro" id="IPR018188">
    <property type="entry name" value="RNase_T2_His_AS_1"/>
</dbReference>
<evidence type="ECO:0000256" key="10">
    <source>
        <dbReference type="RuleBase" id="RU004328"/>
    </source>
</evidence>
<feature type="active site" evidence="9">
    <location>
        <position position="70"/>
    </location>
</feature>
<keyword evidence="4" id="KW-0255">Endonuclease</keyword>
<keyword evidence="3" id="KW-0540">Nuclease</keyword>
<evidence type="ECO:0000256" key="4">
    <source>
        <dbReference type="ARBA" id="ARBA00022759"/>
    </source>
</evidence>
<dbReference type="InterPro" id="IPR033697">
    <property type="entry name" value="Ribonuclease_T2_eukaryotic"/>
</dbReference>
<keyword evidence="7" id="KW-0325">Glycoprotein</keyword>
<dbReference type="FunFam" id="3.90.730.10:FF:000004">
    <property type="entry name" value="Ribonuclease T2-like"/>
    <property type="match status" value="1"/>
</dbReference>
<evidence type="ECO:0000256" key="7">
    <source>
        <dbReference type="ARBA" id="ARBA00023180"/>
    </source>
</evidence>
<evidence type="ECO:0000256" key="5">
    <source>
        <dbReference type="ARBA" id="ARBA00022801"/>
    </source>
</evidence>
<feature type="signal peptide" evidence="11">
    <location>
        <begin position="1"/>
        <end position="19"/>
    </location>
</feature>